<dbReference type="SMART" id="SM00184">
    <property type="entry name" value="RING"/>
    <property type="match status" value="1"/>
</dbReference>
<dbReference type="Proteomes" id="UP001652625">
    <property type="component" value="Chromosome 08"/>
</dbReference>
<keyword evidence="3 4" id="KW-0862">Zinc</keyword>
<dbReference type="Gene3D" id="3.30.40.10">
    <property type="entry name" value="Zinc/RING finger domain, C3HC4 (zinc finger)"/>
    <property type="match status" value="3"/>
</dbReference>
<dbReference type="InterPro" id="IPR001841">
    <property type="entry name" value="Znf_RING"/>
</dbReference>
<evidence type="ECO:0000256" key="3">
    <source>
        <dbReference type="ARBA" id="ARBA00022833"/>
    </source>
</evidence>
<organism evidence="8 9">
    <name type="scientific">Hydra vulgaris</name>
    <name type="common">Hydra</name>
    <name type="synonym">Hydra attenuata</name>
    <dbReference type="NCBI Taxonomy" id="6087"/>
    <lineage>
        <taxon>Eukaryota</taxon>
        <taxon>Metazoa</taxon>
        <taxon>Cnidaria</taxon>
        <taxon>Hydrozoa</taxon>
        <taxon>Hydroidolina</taxon>
        <taxon>Anthoathecata</taxon>
        <taxon>Aplanulata</taxon>
        <taxon>Hydridae</taxon>
        <taxon>Hydra</taxon>
    </lineage>
</organism>
<dbReference type="RefSeq" id="XP_065659298.1">
    <property type="nucleotide sequence ID" value="XM_065803226.1"/>
</dbReference>
<evidence type="ECO:0000259" key="7">
    <source>
        <dbReference type="PROSITE" id="PS50145"/>
    </source>
</evidence>
<dbReference type="GeneID" id="136083670"/>
<feature type="domain" description="TRAF-type" evidence="7">
    <location>
        <begin position="111"/>
        <end position="164"/>
    </location>
</feature>
<dbReference type="PROSITE" id="PS50145">
    <property type="entry name" value="ZF_TRAF"/>
    <property type="match status" value="2"/>
</dbReference>
<dbReference type="Pfam" id="PF02176">
    <property type="entry name" value="zf-TRAF"/>
    <property type="match status" value="2"/>
</dbReference>
<evidence type="ECO:0000313" key="8">
    <source>
        <dbReference type="Proteomes" id="UP001652625"/>
    </source>
</evidence>
<dbReference type="SUPFAM" id="SSF58113">
    <property type="entry name" value="Apolipoprotein A-I"/>
    <property type="match status" value="1"/>
</dbReference>
<evidence type="ECO:0000256" key="5">
    <source>
        <dbReference type="SAM" id="MobiDB-lite"/>
    </source>
</evidence>
<feature type="zinc finger region" description="TRAF-type" evidence="4">
    <location>
        <begin position="166"/>
        <end position="213"/>
    </location>
</feature>
<feature type="region of interest" description="Disordered" evidence="5">
    <location>
        <begin position="612"/>
        <end position="642"/>
    </location>
</feature>
<protein>
    <submittedName>
        <fullName evidence="9">TNF receptor-associated factor 5-like isoform X1</fullName>
    </submittedName>
</protein>
<sequence length="668" mass="74467">MGSMDPKKCGGYNAHFLDELSDEFECPVCLMALREPVLTLCGHRLCFSCSEEIIKRNNGAFICPLDKTILNSEKIFPDKFTERAILQLKVKCDNFLKSCQWTGELKTINNHLTSCEYEEVKCLNEQCSTTLLRKELSDHMEKHCIYRLVTCRYCKQKIVFCGIQIHEEKCEYLPLCCVNQCGMKILRKEMSSHITDSCDNTIIPCQYLNIGCKFKGMRKEHETHADSSMQVHLSLAISKLDALENKITLTVDTLENKIASKVNALENKIMLTVNALENKIMSKVESLETKIASKAVALENKITSKVESFENKNATEVVALENKIMSKVESLETEIASKAVALENKITSTVELFENKNASEVVALEMKITSTVDTLKNELTLKVDAQQDKIMLHEKNLEVIKAFLAAETLPIPIQVFNMAKSYAGALSSGNLSVVTLNNLGIFGSKAEIDNSNVLVCQYGDLNCSVNDFLSAFADKKLLGNVWGVTRHYANKLFEFAVVSISSLSSFLDTEIEVKGCVLTFQQKYVRKVHVLVQNIPIGTLRNGCQSAIILLGKHLAVGRGEFDSFYLQKCKAHGEDIFSGNVIIIIRNWKNPTQNPLPLYQNIDGLTLKYKHQGQPESTTPKPSNPTIVPSEPIKPTISQVDSASVDIDVNSGSVDISVDMETDKGKQ</sequence>
<proteinExistence type="predicted"/>
<evidence type="ECO:0000256" key="1">
    <source>
        <dbReference type="ARBA" id="ARBA00022723"/>
    </source>
</evidence>
<feature type="domain" description="TRAF-type" evidence="7">
    <location>
        <begin position="166"/>
        <end position="213"/>
    </location>
</feature>
<feature type="compositionally biased region" description="Polar residues" evidence="5">
    <location>
        <begin position="615"/>
        <end position="628"/>
    </location>
</feature>
<evidence type="ECO:0000259" key="6">
    <source>
        <dbReference type="PROSITE" id="PS50089"/>
    </source>
</evidence>
<feature type="domain" description="RING-type" evidence="6">
    <location>
        <begin position="26"/>
        <end position="67"/>
    </location>
</feature>
<name>A0ABM4CC97_HYDVU</name>
<dbReference type="InterPro" id="IPR018957">
    <property type="entry name" value="Znf_C3HC4_RING-type"/>
</dbReference>
<accession>A0ABM4CC97</accession>
<keyword evidence="8" id="KW-1185">Reference proteome</keyword>
<evidence type="ECO:0000256" key="4">
    <source>
        <dbReference type="PROSITE-ProRule" id="PRU00207"/>
    </source>
</evidence>
<evidence type="ECO:0000256" key="2">
    <source>
        <dbReference type="ARBA" id="ARBA00022771"/>
    </source>
</evidence>
<dbReference type="PROSITE" id="PS50089">
    <property type="entry name" value="ZF_RING_2"/>
    <property type="match status" value="1"/>
</dbReference>
<dbReference type="PANTHER" id="PTHR10131">
    <property type="entry name" value="TNF RECEPTOR ASSOCIATED FACTOR"/>
    <property type="match status" value="1"/>
</dbReference>
<keyword evidence="1 4" id="KW-0479">Metal-binding</keyword>
<dbReference type="InterPro" id="IPR001293">
    <property type="entry name" value="Znf_TRAF"/>
</dbReference>
<keyword evidence="2 4" id="KW-0863">Zinc-finger</keyword>
<gene>
    <name evidence="9" type="primary">LOC136083670</name>
</gene>
<dbReference type="InterPro" id="IPR013083">
    <property type="entry name" value="Znf_RING/FYVE/PHD"/>
</dbReference>
<evidence type="ECO:0000313" key="9">
    <source>
        <dbReference type="RefSeq" id="XP_065659298.1"/>
    </source>
</evidence>
<dbReference type="SUPFAM" id="SSF49599">
    <property type="entry name" value="TRAF domain-like"/>
    <property type="match status" value="2"/>
</dbReference>
<dbReference type="SUPFAM" id="SSF57850">
    <property type="entry name" value="RING/U-box"/>
    <property type="match status" value="1"/>
</dbReference>
<feature type="zinc finger region" description="TRAF-type" evidence="4">
    <location>
        <begin position="111"/>
        <end position="164"/>
    </location>
</feature>
<dbReference type="PANTHER" id="PTHR10131:SF94">
    <property type="entry name" value="TNF RECEPTOR-ASSOCIATED FACTOR 4"/>
    <property type="match status" value="1"/>
</dbReference>
<dbReference type="Gene3D" id="1.20.120.20">
    <property type="entry name" value="Apolipoprotein"/>
    <property type="match status" value="1"/>
</dbReference>
<reference evidence="9" key="1">
    <citation type="submission" date="2025-08" db="UniProtKB">
        <authorList>
            <consortium name="RefSeq"/>
        </authorList>
    </citation>
    <scope>IDENTIFICATION</scope>
</reference>
<dbReference type="Pfam" id="PF00097">
    <property type="entry name" value="zf-C3HC4"/>
    <property type="match status" value="1"/>
</dbReference>